<keyword evidence="2" id="KW-1185">Reference proteome</keyword>
<proteinExistence type="predicted"/>
<gene>
    <name evidence="1" type="ORF">HMF7854_14150</name>
</gene>
<sequence length="87" mass="9361">MSRKASSWDKLFVAHPRTLGMSWAGHGAGAVAIGCRMIGAGAACLVHAVVPGWFTETAGRTVMSLHRHMTQRRAGASDPQAWPEYEI</sequence>
<reference evidence="1 2" key="1">
    <citation type="submission" date="2018-12" db="EMBL/GenBank/DDBJ databases">
        <title>Sphingomonas sp. HMF7854 Genome sequencing and assembly.</title>
        <authorList>
            <person name="Cha I."/>
            <person name="Kang H."/>
            <person name="Kim H."/>
            <person name="Kang J."/>
            <person name="Joh K."/>
        </authorList>
    </citation>
    <scope>NUCLEOTIDE SEQUENCE [LARGE SCALE GENOMIC DNA]</scope>
    <source>
        <strain evidence="1 2">HMF7854</strain>
    </source>
</reference>
<comment type="caution">
    <text evidence="1">The sequence shown here is derived from an EMBL/GenBank/DDBJ whole genome shotgun (WGS) entry which is preliminary data.</text>
</comment>
<dbReference type="InterPro" id="IPR045936">
    <property type="entry name" value="DUF6356"/>
</dbReference>
<protein>
    <recommendedName>
        <fullName evidence="3">Capsule biosynthesis protein</fullName>
    </recommendedName>
</protein>
<name>A0A3R9YNL2_9SPHN</name>
<dbReference type="Pfam" id="PF19883">
    <property type="entry name" value="DUF6356"/>
    <property type="match status" value="1"/>
</dbReference>
<dbReference type="OrthoDB" id="7652114at2"/>
<dbReference type="Proteomes" id="UP000274661">
    <property type="component" value="Unassembled WGS sequence"/>
</dbReference>
<dbReference type="EMBL" id="RWJF01000001">
    <property type="protein sequence ID" value="RST31851.1"/>
    <property type="molecule type" value="Genomic_DNA"/>
</dbReference>
<dbReference type="PROSITE" id="PS51257">
    <property type="entry name" value="PROKAR_LIPOPROTEIN"/>
    <property type="match status" value="1"/>
</dbReference>
<evidence type="ECO:0000313" key="2">
    <source>
        <dbReference type="Proteomes" id="UP000274661"/>
    </source>
</evidence>
<evidence type="ECO:0008006" key="3">
    <source>
        <dbReference type="Google" id="ProtNLM"/>
    </source>
</evidence>
<dbReference type="RefSeq" id="WP_126719791.1">
    <property type="nucleotide sequence ID" value="NZ_RWJF01000001.1"/>
</dbReference>
<organism evidence="1 2">
    <name type="scientific">Sphingomonas ginkgonis</name>
    <dbReference type="NCBI Taxonomy" id="2315330"/>
    <lineage>
        <taxon>Bacteria</taxon>
        <taxon>Pseudomonadati</taxon>
        <taxon>Pseudomonadota</taxon>
        <taxon>Alphaproteobacteria</taxon>
        <taxon>Sphingomonadales</taxon>
        <taxon>Sphingomonadaceae</taxon>
        <taxon>Sphingomonas</taxon>
    </lineage>
</organism>
<evidence type="ECO:0000313" key="1">
    <source>
        <dbReference type="EMBL" id="RST31851.1"/>
    </source>
</evidence>
<dbReference type="AlphaFoldDB" id="A0A3R9YNL2"/>
<accession>A0A3R9YNL2</accession>